<keyword evidence="5" id="KW-1015">Disulfide bond</keyword>
<evidence type="ECO:0000313" key="8">
    <source>
        <dbReference type="Proteomes" id="UP000006281"/>
    </source>
</evidence>
<dbReference type="GO" id="GO:0042742">
    <property type="term" value="P:defense response to bacterium"/>
    <property type="evidence" value="ECO:0007669"/>
    <property type="project" value="UniProtKB-KW"/>
</dbReference>
<dbReference type="RefSeq" id="WP_015102793.1">
    <property type="nucleotide sequence ID" value="NC_019673.1"/>
</dbReference>
<gene>
    <name evidence="7" type="ordered locus">BN6_54220</name>
</gene>
<dbReference type="STRING" id="1179773.BN6_54220"/>
<keyword evidence="2" id="KW-0929">Antimicrobial</keyword>
<sequence>MGSFDRLSRSSAIAAAAIAAFGLFTAAGTTATAAASTLDAPAVSATPATGLSHGDTVSVSVSGFTADSSVLLGECVAVPSGVACARDNGAILTIDGSGGASTSISVLRTFEAFTSDGQSIGVVDCDTVAGGCSLNVAGQGLVETASASLSFA</sequence>
<keyword evidence="3" id="KW-0044">Antibiotic</keyword>
<dbReference type="NCBIfam" id="NF040680">
    <property type="entry name" value="chromo_anti"/>
    <property type="match status" value="1"/>
</dbReference>
<comment type="similarity">
    <text evidence="1">Belongs to the neocarzinostatin family.</text>
</comment>
<evidence type="ECO:0000313" key="7">
    <source>
        <dbReference type="EMBL" id="CCH32681.1"/>
    </source>
</evidence>
<protein>
    <submittedName>
        <fullName evidence="7">Putative apoprotein</fullName>
    </submittedName>
</protein>
<name>K0K304_SACES</name>
<dbReference type="BioCyc" id="SESP1179773:BN6_RS42430-MONOMER"/>
<evidence type="ECO:0000256" key="1">
    <source>
        <dbReference type="ARBA" id="ARBA00010648"/>
    </source>
</evidence>
<reference evidence="7 8" key="1">
    <citation type="journal article" date="2012" name="BMC Genomics">
        <title>Complete genome sequence of Saccharothrix espanaensis DSM 44229T and comparison to the other completely sequenced Pseudonocardiaceae.</title>
        <authorList>
            <person name="Strobel T."/>
            <person name="Al-Dilaimi A."/>
            <person name="Blom J."/>
            <person name="Gessner A."/>
            <person name="Kalinowski J."/>
            <person name="Luzhetska M."/>
            <person name="Puhler A."/>
            <person name="Szczepanowski R."/>
            <person name="Bechthold A."/>
            <person name="Ruckert C."/>
        </authorList>
    </citation>
    <scope>NUCLEOTIDE SEQUENCE [LARGE SCALE GENOMIC DNA]</scope>
    <source>
        <strain evidence="8">ATCC 51144 / DSM 44229 / JCM 9112 / NBRC 15066 / NRRL 15764</strain>
    </source>
</reference>
<evidence type="ECO:0000256" key="5">
    <source>
        <dbReference type="ARBA" id="ARBA00023157"/>
    </source>
</evidence>
<dbReference type="PRINTS" id="PR01885">
    <property type="entry name" value="MACROMOMYCIN"/>
</dbReference>
<keyword evidence="8" id="KW-1185">Reference proteome</keyword>
<evidence type="ECO:0000256" key="3">
    <source>
        <dbReference type="ARBA" id="ARBA00023022"/>
    </source>
</evidence>
<dbReference type="AlphaFoldDB" id="K0K304"/>
<evidence type="ECO:0000256" key="4">
    <source>
        <dbReference type="ARBA" id="ARBA00023125"/>
    </source>
</evidence>
<dbReference type="HOGENOM" id="CLU_1721028_0_0_11"/>
<dbReference type="OrthoDB" id="4303878at2"/>
<dbReference type="Gene3D" id="2.60.40.230">
    <property type="entry name" value="Neocarzinostatin-like"/>
    <property type="match status" value="1"/>
</dbReference>
<feature type="chain" id="PRO_5038500472" evidence="6">
    <location>
        <begin position="27"/>
        <end position="152"/>
    </location>
</feature>
<dbReference type="SUPFAM" id="SSF49319">
    <property type="entry name" value="Actinoxanthin-like"/>
    <property type="match status" value="1"/>
</dbReference>
<dbReference type="Proteomes" id="UP000006281">
    <property type="component" value="Chromosome"/>
</dbReference>
<organism evidence="7 8">
    <name type="scientific">Saccharothrix espanaensis (strain ATCC 51144 / DSM 44229 / JCM 9112 / NBRC 15066 / NRRL 15764)</name>
    <dbReference type="NCBI Taxonomy" id="1179773"/>
    <lineage>
        <taxon>Bacteria</taxon>
        <taxon>Bacillati</taxon>
        <taxon>Actinomycetota</taxon>
        <taxon>Actinomycetes</taxon>
        <taxon>Pseudonocardiales</taxon>
        <taxon>Pseudonocardiaceae</taxon>
        <taxon>Saccharothrix</taxon>
    </lineage>
</organism>
<feature type="signal peptide" evidence="6">
    <location>
        <begin position="1"/>
        <end position="26"/>
    </location>
</feature>
<evidence type="ECO:0000256" key="6">
    <source>
        <dbReference type="SAM" id="SignalP"/>
    </source>
</evidence>
<dbReference type="InterPro" id="IPR002186">
    <property type="entry name" value="Neocarzinostatin_fam"/>
</dbReference>
<keyword evidence="6" id="KW-0732">Signal</keyword>
<keyword evidence="4" id="KW-0238">DNA-binding</keyword>
<dbReference type="Pfam" id="PF00960">
    <property type="entry name" value="Neocarzinostat"/>
    <property type="match status" value="1"/>
</dbReference>
<dbReference type="KEGG" id="sesp:BN6_54220"/>
<evidence type="ECO:0000256" key="2">
    <source>
        <dbReference type="ARBA" id="ARBA00022529"/>
    </source>
</evidence>
<dbReference type="GO" id="GO:0003677">
    <property type="term" value="F:DNA binding"/>
    <property type="evidence" value="ECO:0007669"/>
    <property type="project" value="UniProtKB-KW"/>
</dbReference>
<dbReference type="InterPro" id="IPR027273">
    <property type="entry name" value="Neocarzinostatin-like"/>
</dbReference>
<dbReference type="eggNOG" id="ENOG5030PUC">
    <property type="taxonomic scope" value="Bacteria"/>
</dbReference>
<proteinExistence type="inferred from homology"/>
<dbReference type="PATRIC" id="fig|1179773.3.peg.5464"/>
<accession>K0K304</accession>
<dbReference type="EMBL" id="HE804045">
    <property type="protein sequence ID" value="CCH32681.1"/>
    <property type="molecule type" value="Genomic_DNA"/>
</dbReference>